<proteinExistence type="predicted"/>
<dbReference type="HOGENOM" id="CLU_164353_3_0_1"/>
<evidence type="ECO:0000256" key="1">
    <source>
        <dbReference type="SAM" id="MobiDB-lite"/>
    </source>
</evidence>
<dbReference type="EMBL" id="FN595759">
    <property type="protein sequence ID" value="CCB51694.1"/>
    <property type="molecule type" value="Genomic_DNA"/>
</dbReference>
<name>A0A438IES0_VITVI</name>
<dbReference type="InterPro" id="IPR022251">
    <property type="entry name" value="DUF3774_wound-induced"/>
</dbReference>
<reference evidence="5" key="1">
    <citation type="journal article" date="2007" name="Nature">
        <title>The grapevine genome sequence suggests ancestral hexaploidization in major angiosperm phyla.</title>
        <authorList>
            <consortium name="The French-Italian Public Consortium for Grapevine Genome Characterization."/>
            <person name="Jaillon O."/>
            <person name="Aury J.-M."/>
            <person name="Noel B."/>
            <person name="Policriti A."/>
            <person name="Clepet C."/>
            <person name="Casagrande A."/>
            <person name="Choisne N."/>
            <person name="Aubourg S."/>
            <person name="Vitulo N."/>
            <person name="Jubin C."/>
            <person name="Vezzi A."/>
            <person name="Legeai F."/>
            <person name="Hugueney P."/>
            <person name="Dasilva C."/>
            <person name="Horner D."/>
            <person name="Mica E."/>
            <person name="Jublot D."/>
            <person name="Poulain J."/>
            <person name="Bruyere C."/>
            <person name="Billault A."/>
            <person name="Segurens B."/>
            <person name="Gouyvenoux M."/>
            <person name="Ugarte E."/>
            <person name="Cattonaro F."/>
            <person name="Anthouard V."/>
            <person name="Vico V."/>
            <person name="Del Fabbro C."/>
            <person name="Alaux M."/>
            <person name="Di Gaspero G."/>
            <person name="Dumas V."/>
            <person name="Felice N."/>
            <person name="Paillard S."/>
            <person name="Juman I."/>
            <person name="Moroldo M."/>
            <person name="Scalabrin S."/>
            <person name="Canaguier A."/>
            <person name="Le Clainche I."/>
            <person name="Malacrida G."/>
            <person name="Durand E."/>
            <person name="Pesole G."/>
            <person name="Laucou V."/>
            <person name="Chatelet P."/>
            <person name="Merdinoglu D."/>
            <person name="Delledonne M."/>
            <person name="Pezzotti M."/>
            <person name="Lecharny A."/>
            <person name="Scarpelli C."/>
            <person name="Artiguenave F."/>
            <person name="Pe M.E."/>
            <person name="Valle G."/>
            <person name="Morgante M."/>
            <person name="Caboche M."/>
            <person name="Adam-Blondon A.-F."/>
            <person name="Weissenbach J."/>
            <person name="Quetier F."/>
            <person name="Wincker P."/>
        </authorList>
    </citation>
    <scope>NUCLEOTIDE SEQUENCE [LARGE SCALE GENOMIC DNA]</scope>
    <source>
        <strain evidence="5">cv. Pinot noir / PN40024</strain>
    </source>
</reference>
<dbReference type="OrthoDB" id="1923904at2759"/>
<accession>F6HHJ8</accession>
<evidence type="ECO:0000313" key="5">
    <source>
        <dbReference type="Proteomes" id="UP000009183"/>
    </source>
</evidence>
<dbReference type="Proteomes" id="UP000288805">
    <property type="component" value="Unassembled WGS sequence"/>
</dbReference>
<dbReference type="PaxDb" id="29760-VIT_12s0057g00220.t01"/>
<reference evidence="2" key="2">
    <citation type="submission" date="2011-05" db="EMBL/GenBank/DDBJ databases">
        <title>High quality assembly and annotation of grapevine genome.</title>
        <authorList>
            <person name="Vitulo N."/>
            <person name="Olivier J."/>
            <person name="Forcato C."/>
            <person name="Albiero A."/>
            <person name="D'Angelo M."/>
            <person name="Zimbello R."/>
            <person name="Schiavon R."/>
            <person name="Rigobello C."/>
            <person name="Policriti A."/>
            <person name="Clepet C."/>
            <person name="Casagrande A."/>
            <person name="Choisne N."/>
            <person name="Vezzi A."/>
            <person name="Hugueney P."/>
            <person name="Horner D."/>
            <person name="Mica E."/>
            <person name="Cattonaro F."/>
            <person name="Del Fabbro C."/>
            <person name="Alaux M."/>
            <person name="Di Gaspero G."/>
            <person name="Scalabrin S."/>
            <person name="Pesole G."/>
            <person name="Delledonne M."/>
            <person name="Pezzotti M."/>
            <person name="Pe E.M."/>
            <person name="Caboche M."/>
            <person name="Adam-Blondon A.-F."/>
            <person name="Weissenbach J."/>
            <person name="Quetier F."/>
            <person name="Wincker P."/>
            <person name="Morgante M."/>
            <person name="Valle G."/>
        </authorList>
    </citation>
    <scope>NUCLEOTIDE SEQUENCE</scope>
</reference>
<sequence>MATSVAVVNGHADQGCKWKSGARPFQIGKRRFSSGGDSADIRPVSGAGDPDLGGLVGNREERRTQADESLRQVMYFNCWGQS</sequence>
<dbReference type="EMBL" id="QGNW01000116">
    <property type="protein sequence ID" value="RVW95233.1"/>
    <property type="molecule type" value="Genomic_DNA"/>
</dbReference>
<protein>
    <submittedName>
        <fullName evidence="4">Uncharacterized protein</fullName>
    </submittedName>
</protein>
<evidence type="ECO:0000313" key="3">
    <source>
        <dbReference type="EMBL" id="RVW37656.1"/>
    </source>
</evidence>
<evidence type="ECO:0000313" key="6">
    <source>
        <dbReference type="Proteomes" id="UP000288805"/>
    </source>
</evidence>
<evidence type="ECO:0000313" key="4">
    <source>
        <dbReference type="EMBL" id="RVW95233.1"/>
    </source>
</evidence>
<keyword evidence="5" id="KW-1185">Reference proteome</keyword>
<reference evidence="4 6" key="3">
    <citation type="journal article" date="2018" name="PLoS Genet.">
        <title>Population sequencing reveals clonal diversity and ancestral inbreeding in the grapevine cultivar Chardonnay.</title>
        <authorList>
            <person name="Roach M.J."/>
            <person name="Johnson D.L."/>
            <person name="Bohlmann J."/>
            <person name="van Vuuren H.J."/>
            <person name="Jones S.J."/>
            <person name="Pretorius I.S."/>
            <person name="Schmidt S.A."/>
            <person name="Borneman A.R."/>
        </authorList>
    </citation>
    <scope>NUCLEOTIDE SEQUENCE [LARGE SCALE GENOMIC DNA]</scope>
    <source>
        <strain evidence="6">cv. Chardonnay</strain>
        <strain evidence="4">I10V1</strain>
        <tissue evidence="4">Leaf</tissue>
    </source>
</reference>
<organism evidence="4 6">
    <name type="scientific">Vitis vinifera</name>
    <name type="common">Grape</name>
    <dbReference type="NCBI Taxonomy" id="29760"/>
    <lineage>
        <taxon>Eukaryota</taxon>
        <taxon>Viridiplantae</taxon>
        <taxon>Streptophyta</taxon>
        <taxon>Embryophyta</taxon>
        <taxon>Tracheophyta</taxon>
        <taxon>Spermatophyta</taxon>
        <taxon>Magnoliopsida</taxon>
        <taxon>eudicotyledons</taxon>
        <taxon>Gunneridae</taxon>
        <taxon>Pentapetalae</taxon>
        <taxon>rosids</taxon>
        <taxon>Vitales</taxon>
        <taxon>Vitaceae</taxon>
        <taxon>Viteae</taxon>
        <taxon>Vitis</taxon>
    </lineage>
</organism>
<accession>A0A438IES0</accession>
<dbReference type="Proteomes" id="UP000009183">
    <property type="component" value="Chromosome 12"/>
</dbReference>
<dbReference type="EMBL" id="QGNW01001533">
    <property type="protein sequence ID" value="RVW37656.1"/>
    <property type="molecule type" value="Genomic_DNA"/>
</dbReference>
<dbReference type="PANTHER" id="PTHR33090">
    <property type="entry name" value="DUF3774 DOMAIN PROTEIN-RELATED"/>
    <property type="match status" value="1"/>
</dbReference>
<gene>
    <name evidence="2" type="ordered locus">VIT_12s0057g00220</name>
    <name evidence="4" type="ORF">CK203_025538</name>
    <name evidence="3" type="ORF">CK203_097939</name>
</gene>
<dbReference type="Pfam" id="PF12609">
    <property type="entry name" value="DUF3774"/>
    <property type="match status" value="1"/>
</dbReference>
<feature type="region of interest" description="Disordered" evidence="1">
    <location>
        <begin position="27"/>
        <end position="64"/>
    </location>
</feature>
<evidence type="ECO:0000313" key="2">
    <source>
        <dbReference type="EMBL" id="CCB51694.1"/>
    </source>
</evidence>
<dbReference type="eggNOG" id="ENOG502S96I">
    <property type="taxonomic scope" value="Eukaryota"/>
</dbReference>
<dbReference type="AlphaFoldDB" id="A0A438IES0"/>